<sequence length="328" mass="36454">MDPPNLPPSLLPTLSSQIDTLTSALQPLLTTPLSTTTSTLPLLSRAKLHIHVAYTIESLLYSSLLLSGQNPREHAIFAELARLKGYFQKVKEIEERGLKSAEAADKEGKEKEEGRMRLDKEAAGRFVRAGLAGNEQFDREREEREKGIRERTKRKADALGGKQKKHIKFDEDEENRRMAALPKETRGTEGKEDESADDEEEADEVDGDQDAEMQDAINAAYDESNTNAPSTSKPPQPLPHRKKRSKTRDENRAERRERKLQRQAQRAAEASNAGNTGEEEETLIPAKQQGAPRTPGETFKALLEGPLKKDRNGNGNGKGQGSGKRKGR</sequence>
<keyword evidence="3 6" id="KW-0698">rRNA processing</keyword>
<evidence type="ECO:0000256" key="5">
    <source>
        <dbReference type="ARBA" id="ARBA00023242"/>
    </source>
</evidence>
<evidence type="ECO:0000256" key="1">
    <source>
        <dbReference type="ARBA" id="ARBA00004123"/>
    </source>
</evidence>
<keyword evidence="4 6" id="KW-0694">RNA-binding</keyword>
<feature type="region of interest" description="Disordered" evidence="7">
    <location>
        <begin position="100"/>
        <end position="328"/>
    </location>
</feature>
<evidence type="ECO:0000313" key="9">
    <source>
        <dbReference type="Proteomes" id="UP000800097"/>
    </source>
</evidence>
<evidence type="ECO:0000256" key="4">
    <source>
        <dbReference type="ARBA" id="ARBA00022884"/>
    </source>
</evidence>
<dbReference type="OrthoDB" id="1421013at2759"/>
<dbReference type="AlphaFoldDB" id="A0A6A6JHG2"/>
<organism evidence="8 9">
    <name type="scientific">Westerdykella ornata</name>
    <dbReference type="NCBI Taxonomy" id="318751"/>
    <lineage>
        <taxon>Eukaryota</taxon>
        <taxon>Fungi</taxon>
        <taxon>Dikarya</taxon>
        <taxon>Ascomycota</taxon>
        <taxon>Pezizomycotina</taxon>
        <taxon>Dothideomycetes</taxon>
        <taxon>Pleosporomycetidae</taxon>
        <taxon>Pleosporales</taxon>
        <taxon>Sporormiaceae</taxon>
        <taxon>Westerdykella</taxon>
    </lineage>
</organism>
<comment type="function">
    <text evidence="6">Required for exosome-dependent processing of pre-rRNA and small nucleolar RNA (snRNA) precursors. Involved in processing of 35S pre-rRNA at the A0, A1 and A2 sites.</text>
</comment>
<dbReference type="GO" id="GO:0000460">
    <property type="term" value="P:maturation of 5.8S rRNA"/>
    <property type="evidence" value="ECO:0007669"/>
    <property type="project" value="TreeGrafter"/>
</dbReference>
<dbReference type="GO" id="GO:0003723">
    <property type="term" value="F:RNA binding"/>
    <property type="evidence" value="ECO:0007669"/>
    <property type="project" value="UniProtKB-UniRule"/>
</dbReference>
<accession>A0A6A6JHG2</accession>
<proteinExistence type="inferred from homology"/>
<dbReference type="EMBL" id="ML986499">
    <property type="protein sequence ID" value="KAF2275086.1"/>
    <property type="molecule type" value="Genomic_DNA"/>
</dbReference>
<dbReference type="GO" id="GO:0005730">
    <property type="term" value="C:nucleolus"/>
    <property type="evidence" value="ECO:0007669"/>
    <property type="project" value="TreeGrafter"/>
</dbReference>
<dbReference type="RefSeq" id="XP_033652625.1">
    <property type="nucleotide sequence ID" value="XM_033798682.1"/>
</dbReference>
<evidence type="ECO:0000256" key="3">
    <source>
        <dbReference type="ARBA" id="ARBA00022552"/>
    </source>
</evidence>
<dbReference type="InterPro" id="IPR007146">
    <property type="entry name" value="Sas10/Utp3/C1D"/>
</dbReference>
<evidence type="ECO:0000256" key="6">
    <source>
        <dbReference type="RuleBase" id="RU368003"/>
    </source>
</evidence>
<dbReference type="GO" id="GO:0003677">
    <property type="term" value="F:DNA binding"/>
    <property type="evidence" value="ECO:0007669"/>
    <property type="project" value="TreeGrafter"/>
</dbReference>
<gene>
    <name evidence="8" type="ORF">EI97DRAFT_434654</name>
</gene>
<feature type="compositionally biased region" description="Basic and acidic residues" evidence="7">
    <location>
        <begin position="136"/>
        <end position="150"/>
    </location>
</feature>
<evidence type="ECO:0000256" key="7">
    <source>
        <dbReference type="SAM" id="MobiDB-lite"/>
    </source>
</evidence>
<feature type="compositionally biased region" description="Basic and acidic residues" evidence="7">
    <location>
        <begin position="247"/>
        <end position="257"/>
    </location>
</feature>
<comment type="similarity">
    <text evidence="2 6">Belongs to the C1D family.</text>
</comment>
<dbReference type="Pfam" id="PF04000">
    <property type="entry name" value="Sas10_Utp3"/>
    <property type="match status" value="1"/>
</dbReference>
<keyword evidence="5 6" id="KW-0539">Nucleus</keyword>
<comment type="subcellular location">
    <subcellularLocation>
        <location evidence="1 6">Nucleus</location>
    </subcellularLocation>
</comment>
<keyword evidence="9" id="KW-1185">Reference proteome</keyword>
<evidence type="ECO:0000313" key="8">
    <source>
        <dbReference type="EMBL" id="KAF2275086.1"/>
    </source>
</evidence>
<protein>
    <recommendedName>
        <fullName evidence="6">Exosome complex protein</fullName>
    </recommendedName>
</protein>
<evidence type="ECO:0000256" key="2">
    <source>
        <dbReference type="ARBA" id="ARBA00009154"/>
    </source>
</evidence>
<reference evidence="8" key="1">
    <citation type="journal article" date="2020" name="Stud. Mycol.">
        <title>101 Dothideomycetes genomes: a test case for predicting lifestyles and emergence of pathogens.</title>
        <authorList>
            <person name="Haridas S."/>
            <person name="Albert R."/>
            <person name="Binder M."/>
            <person name="Bloem J."/>
            <person name="Labutti K."/>
            <person name="Salamov A."/>
            <person name="Andreopoulos B."/>
            <person name="Baker S."/>
            <person name="Barry K."/>
            <person name="Bills G."/>
            <person name="Bluhm B."/>
            <person name="Cannon C."/>
            <person name="Castanera R."/>
            <person name="Culley D."/>
            <person name="Daum C."/>
            <person name="Ezra D."/>
            <person name="Gonzalez J."/>
            <person name="Henrissat B."/>
            <person name="Kuo A."/>
            <person name="Liang C."/>
            <person name="Lipzen A."/>
            <person name="Lutzoni F."/>
            <person name="Magnuson J."/>
            <person name="Mondo S."/>
            <person name="Nolan M."/>
            <person name="Ohm R."/>
            <person name="Pangilinan J."/>
            <person name="Park H.-J."/>
            <person name="Ramirez L."/>
            <person name="Alfaro M."/>
            <person name="Sun H."/>
            <person name="Tritt A."/>
            <person name="Yoshinaga Y."/>
            <person name="Zwiers L.-H."/>
            <person name="Turgeon B."/>
            <person name="Goodwin S."/>
            <person name="Spatafora J."/>
            <person name="Crous P."/>
            <person name="Grigoriev I."/>
        </authorList>
    </citation>
    <scope>NUCLEOTIDE SEQUENCE</scope>
    <source>
        <strain evidence="8">CBS 379.55</strain>
    </source>
</reference>
<dbReference type="Proteomes" id="UP000800097">
    <property type="component" value="Unassembled WGS sequence"/>
</dbReference>
<dbReference type="GeneID" id="54551857"/>
<feature type="compositionally biased region" description="Basic and acidic residues" evidence="7">
    <location>
        <begin position="100"/>
        <end position="123"/>
    </location>
</feature>
<name>A0A6A6JHG2_WESOR</name>
<feature type="compositionally biased region" description="Acidic residues" evidence="7">
    <location>
        <begin position="191"/>
        <end position="213"/>
    </location>
</feature>
<dbReference type="PANTHER" id="PTHR15341">
    <property type="entry name" value="SUN-COR STEROID HORMONE RECEPTOR CO-REPRESSOR"/>
    <property type="match status" value="1"/>
</dbReference>
<dbReference type="GO" id="GO:0010468">
    <property type="term" value="P:regulation of gene expression"/>
    <property type="evidence" value="ECO:0007669"/>
    <property type="project" value="TreeGrafter"/>
</dbReference>
<dbReference type="InterPro" id="IPR011082">
    <property type="entry name" value="Exosome-assoc_fac/DNA_repair"/>
</dbReference>
<dbReference type="PANTHER" id="PTHR15341:SF3">
    <property type="entry name" value="NUCLEAR NUCLEIC ACID-BINDING PROTEIN C1D"/>
    <property type="match status" value="1"/>
</dbReference>
<dbReference type="GO" id="GO:0000178">
    <property type="term" value="C:exosome (RNase complex)"/>
    <property type="evidence" value="ECO:0007669"/>
    <property type="project" value="TreeGrafter"/>
</dbReference>